<feature type="compositionally biased region" description="Low complexity" evidence="10">
    <location>
        <begin position="185"/>
        <end position="196"/>
    </location>
</feature>
<feature type="region of interest" description="Disordered" evidence="10">
    <location>
        <begin position="179"/>
        <end position="222"/>
    </location>
</feature>
<dbReference type="GO" id="GO:0043328">
    <property type="term" value="P:protein transport to vacuole involved in ubiquitin-dependent protein catabolic process via the multivesicular body sorting pathway"/>
    <property type="evidence" value="ECO:0007669"/>
    <property type="project" value="TreeGrafter"/>
</dbReference>
<keyword evidence="5 9" id="KW-0728">SH3 domain</keyword>
<evidence type="ECO:0000256" key="5">
    <source>
        <dbReference type="ARBA" id="ARBA00022443"/>
    </source>
</evidence>
<evidence type="ECO:0000256" key="2">
    <source>
        <dbReference type="ARBA" id="ARBA00009666"/>
    </source>
</evidence>
<evidence type="ECO:0000313" key="13">
    <source>
        <dbReference type="EMBL" id="KAH3681975.1"/>
    </source>
</evidence>
<dbReference type="Proteomes" id="UP000774326">
    <property type="component" value="Unassembled WGS sequence"/>
</dbReference>
<dbReference type="GO" id="GO:0010008">
    <property type="term" value="C:endosome membrane"/>
    <property type="evidence" value="ECO:0007669"/>
    <property type="project" value="UniProtKB-SubCell"/>
</dbReference>
<dbReference type="EMBL" id="JAEUBG010004113">
    <property type="protein sequence ID" value="KAH3681975.1"/>
    <property type="molecule type" value="Genomic_DNA"/>
</dbReference>
<evidence type="ECO:0000259" key="11">
    <source>
        <dbReference type="PROSITE" id="PS50002"/>
    </source>
</evidence>
<evidence type="ECO:0000256" key="7">
    <source>
        <dbReference type="ARBA" id="ARBA00022753"/>
    </source>
</evidence>
<evidence type="ECO:0000256" key="6">
    <source>
        <dbReference type="ARBA" id="ARBA00022448"/>
    </source>
</evidence>
<dbReference type="FunFam" id="2.30.30.40:FF:000072">
    <property type="entry name" value="Unconventional Myosin IB"/>
    <property type="match status" value="1"/>
</dbReference>
<evidence type="ECO:0000256" key="10">
    <source>
        <dbReference type="SAM" id="MobiDB-lite"/>
    </source>
</evidence>
<organism evidence="13 14">
    <name type="scientific">Wickerhamomyces pijperi</name>
    <name type="common">Yeast</name>
    <name type="synonym">Pichia pijperi</name>
    <dbReference type="NCBI Taxonomy" id="599730"/>
    <lineage>
        <taxon>Eukaryota</taxon>
        <taxon>Fungi</taxon>
        <taxon>Dikarya</taxon>
        <taxon>Ascomycota</taxon>
        <taxon>Saccharomycotina</taxon>
        <taxon>Saccharomycetes</taxon>
        <taxon>Phaffomycetales</taxon>
        <taxon>Wickerhamomycetaceae</taxon>
        <taxon>Wickerhamomyces</taxon>
    </lineage>
</organism>
<keyword evidence="6" id="KW-0813">Transport</keyword>
<protein>
    <recommendedName>
        <fullName evidence="3">Class E vacuolar protein-sorting machinery protein HSE1</fullName>
    </recommendedName>
    <alternativeName>
        <fullName evidence="4">Class E vacuolar protein-sorting machinery protein hse1</fullName>
    </alternativeName>
</protein>
<dbReference type="InterPro" id="IPR008942">
    <property type="entry name" value="ENTH_VHS"/>
</dbReference>
<sequence length="480" mass="54280">MSSDYTLSLNKLIDKATSATLLEDNLSYILDVCDKINSDPEAGSNTSIETIKLKLSSTDGNVQLRTLSLLTSIAENCGSRVRQLIATKHFTGLLVAMINNTAIHKQIKVKIVQVMQQLSDSFKSDPSLKPMELALKDVKLSFPVYFTAPAKPAKTQQQYSEYDEEQLLQQALKASEEEYQQQLKRTAATATATNTAPAPPPSRTTPSEQPQQQQQSPAPRTFSRVRALYDSTSNDPEDLQFQKGDIITILDREYSDWCKGSLRGVIGLFPFNYVTPLYDPTAEELAEETKRETEVLSKSKDIETLLSILTQASNNESNTKYQALDDDRFKKLYQSVIGVKPELAVLIDKYSQRQSDLTDLHQRLKNAGNIYEELNDHTRYHQQQRRQQQQQPYYPPAPVNGYAPPQVTSPQPQPQQQQYYQPYPAQQQPAQQQQQYLQSTQSLSQQPTQTYQNADAHYQQPTGTVSYQTTENGQHAPYPQ</sequence>
<evidence type="ECO:0000256" key="3">
    <source>
        <dbReference type="ARBA" id="ARBA00017923"/>
    </source>
</evidence>
<dbReference type="InterPro" id="IPR002014">
    <property type="entry name" value="VHS_dom"/>
</dbReference>
<evidence type="ECO:0000256" key="4">
    <source>
        <dbReference type="ARBA" id="ARBA00018978"/>
    </source>
</evidence>
<comment type="caution">
    <text evidence="13">The sequence shown here is derived from an EMBL/GenBank/DDBJ whole genome shotgun (WGS) entry which is preliminary data.</text>
</comment>
<name>A0A9P8Q2I6_WICPI</name>
<evidence type="ECO:0000256" key="9">
    <source>
        <dbReference type="PROSITE-ProRule" id="PRU00192"/>
    </source>
</evidence>
<dbReference type="OrthoDB" id="10255964at2759"/>
<dbReference type="SMART" id="SM00288">
    <property type="entry name" value="VHS"/>
    <property type="match status" value="1"/>
</dbReference>
<proteinExistence type="inferred from homology"/>
<dbReference type="SUPFAM" id="SSF48464">
    <property type="entry name" value="ENTH/VHS domain"/>
    <property type="match status" value="1"/>
</dbReference>
<dbReference type="PROSITE" id="PS50179">
    <property type="entry name" value="VHS"/>
    <property type="match status" value="1"/>
</dbReference>
<dbReference type="Gene3D" id="1.25.40.90">
    <property type="match status" value="1"/>
</dbReference>
<feature type="domain" description="VHS" evidence="12">
    <location>
        <begin position="16"/>
        <end position="139"/>
    </location>
</feature>
<dbReference type="Pfam" id="PF00790">
    <property type="entry name" value="VHS"/>
    <property type="match status" value="1"/>
</dbReference>
<evidence type="ECO:0000256" key="1">
    <source>
        <dbReference type="ARBA" id="ARBA00004125"/>
    </source>
</evidence>
<feature type="compositionally biased region" description="Low complexity" evidence="10">
    <location>
        <begin position="204"/>
        <end position="221"/>
    </location>
</feature>
<dbReference type="Pfam" id="PF00018">
    <property type="entry name" value="SH3_1"/>
    <property type="match status" value="1"/>
</dbReference>
<dbReference type="SMART" id="SM00326">
    <property type="entry name" value="SH3"/>
    <property type="match status" value="1"/>
</dbReference>
<evidence type="ECO:0000259" key="12">
    <source>
        <dbReference type="PROSITE" id="PS50179"/>
    </source>
</evidence>
<dbReference type="Gene3D" id="2.30.30.40">
    <property type="entry name" value="SH3 Domains"/>
    <property type="match status" value="1"/>
</dbReference>
<feature type="domain" description="SH3" evidence="11">
    <location>
        <begin position="220"/>
        <end position="279"/>
    </location>
</feature>
<keyword evidence="14" id="KW-1185">Reference proteome</keyword>
<dbReference type="PROSITE" id="PS50002">
    <property type="entry name" value="SH3"/>
    <property type="match status" value="1"/>
</dbReference>
<dbReference type="GO" id="GO:0043130">
    <property type="term" value="F:ubiquitin binding"/>
    <property type="evidence" value="ECO:0007669"/>
    <property type="project" value="InterPro"/>
</dbReference>
<evidence type="ECO:0000256" key="8">
    <source>
        <dbReference type="ARBA" id="ARBA00022927"/>
    </source>
</evidence>
<dbReference type="InterPro" id="IPR001452">
    <property type="entry name" value="SH3_domain"/>
</dbReference>
<dbReference type="GO" id="GO:0035091">
    <property type="term" value="F:phosphatidylinositol binding"/>
    <property type="evidence" value="ECO:0007669"/>
    <property type="project" value="InterPro"/>
</dbReference>
<gene>
    <name evidence="13" type="ORF">WICPIJ_007046</name>
</gene>
<evidence type="ECO:0000313" key="14">
    <source>
        <dbReference type="Proteomes" id="UP000774326"/>
    </source>
</evidence>
<dbReference type="InterPro" id="IPR036028">
    <property type="entry name" value="SH3-like_dom_sf"/>
</dbReference>
<dbReference type="CDD" id="cd16978">
    <property type="entry name" value="VHS_HSE1"/>
    <property type="match status" value="1"/>
</dbReference>
<dbReference type="PANTHER" id="PTHR45929">
    <property type="entry name" value="JAK PATHWAY SIGNAL TRANSDUCTION ADAPTOR MOLECULE"/>
    <property type="match status" value="1"/>
</dbReference>
<reference evidence="13" key="1">
    <citation type="journal article" date="2021" name="Open Biol.">
        <title>Shared evolutionary footprints suggest mitochondrial oxidative damage underlies multiple complex I losses in fungi.</title>
        <authorList>
            <person name="Schikora-Tamarit M.A."/>
            <person name="Marcet-Houben M."/>
            <person name="Nosek J."/>
            <person name="Gabaldon T."/>
        </authorList>
    </citation>
    <scope>NUCLEOTIDE SEQUENCE</scope>
    <source>
        <strain evidence="13">CBS2887</strain>
    </source>
</reference>
<dbReference type="InterPro" id="IPR050670">
    <property type="entry name" value="STAM"/>
</dbReference>
<dbReference type="PROSITE" id="PS50330">
    <property type="entry name" value="UIM"/>
    <property type="match status" value="1"/>
</dbReference>
<dbReference type="Gene3D" id="1.20.5.1940">
    <property type="match status" value="1"/>
</dbReference>
<accession>A0A9P8Q2I6</accession>
<keyword evidence="7" id="KW-0967">Endosome</keyword>
<feature type="compositionally biased region" description="Polar residues" evidence="10">
    <location>
        <begin position="459"/>
        <end position="473"/>
    </location>
</feature>
<comment type="subcellular location">
    <subcellularLocation>
        <location evidence="1">Endosome membrane</location>
        <topology evidence="1">Peripheral membrane protein</topology>
        <orientation evidence="1">Cytoplasmic side</orientation>
    </subcellularLocation>
</comment>
<keyword evidence="8" id="KW-0653">Protein transport</keyword>
<dbReference type="PRINTS" id="PR00452">
    <property type="entry name" value="SH3DOMAIN"/>
</dbReference>
<feature type="region of interest" description="Disordered" evidence="10">
    <location>
        <begin position="380"/>
        <end position="480"/>
    </location>
</feature>
<comment type="similarity">
    <text evidence="2">Belongs to the STAM family.</text>
</comment>
<dbReference type="GO" id="GO:0033565">
    <property type="term" value="C:ESCRT-0 complex"/>
    <property type="evidence" value="ECO:0007669"/>
    <property type="project" value="TreeGrafter"/>
</dbReference>
<dbReference type="InterPro" id="IPR003903">
    <property type="entry name" value="UIM_dom"/>
</dbReference>
<dbReference type="AlphaFoldDB" id="A0A9P8Q2I6"/>
<reference evidence="13" key="2">
    <citation type="submission" date="2021-01" db="EMBL/GenBank/DDBJ databases">
        <authorList>
            <person name="Schikora-Tamarit M.A."/>
        </authorList>
    </citation>
    <scope>NUCLEOTIDE SEQUENCE</scope>
    <source>
        <strain evidence="13">CBS2887</strain>
    </source>
</reference>
<dbReference type="PANTHER" id="PTHR45929:SF3">
    <property type="entry name" value="JAK PATHWAY SIGNAL TRANSDUCTION ADAPTOR MOLECULE"/>
    <property type="match status" value="1"/>
</dbReference>
<feature type="compositionally biased region" description="Low complexity" evidence="10">
    <location>
        <begin position="404"/>
        <end position="452"/>
    </location>
</feature>
<dbReference type="SUPFAM" id="SSF50044">
    <property type="entry name" value="SH3-domain"/>
    <property type="match status" value="1"/>
</dbReference>